<protein>
    <recommendedName>
        <fullName evidence="3">PemK-like, MazF-like toxin of type II toxin-antitoxin system</fullName>
    </recommendedName>
</protein>
<dbReference type="RefSeq" id="WP_095822912.1">
    <property type="nucleotide sequence ID" value="NZ_NSGH01000033.1"/>
</dbReference>
<reference evidence="1 2" key="1">
    <citation type="submission" date="2017-08" db="EMBL/GenBank/DDBJ databases">
        <title>Salimicrobium alkalisoli sp. nov., isolated from saline alkaline soil.</title>
        <authorList>
            <person name="Zhang G."/>
            <person name="Xiong Q."/>
        </authorList>
    </citation>
    <scope>NUCLEOTIDE SEQUENCE [LARGE SCALE GENOMIC DNA]</scope>
    <source>
        <strain evidence="1 2">WN024</strain>
    </source>
</reference>
<evidence type="ECO:0000313" key="2">
    <source>
        <dbReference type="Proteomes" id="UP000217561"/>
    </source>
</evidence>
<gene>
    <name evidence="1" type="ORF">CKW00_12945</name>
</gene>
<evidence type="ECO:0008006" key="3">
    <source>
        <dbReference type="Google" id="ProtNLM"/>
    </source>
</evidence>
<dbReference type="Proteomes" id="UP000217561">
    <property type="component" value="Unassembled WGS sequence"/>
</dbReference>
<evidence type="ECO:0000313" key="1">
    <source>
        <dbReference type="EMBL" id="PBB04651.1"/>
    </source>
</evidence>
<dbReference type="EMBL" id="NSGH01000033">
    <property type="protein sequence ID" value="PBB04651.1"/>
    <property type="molecule type" value="Genomic_DNA"/>
</dbReference>
<sequence length="107" mass="12799">MQVGHLYELLFPYEEKQGGNRRPVFILTVNTEQHNALGLKVTHSGPTHNHPYRYRVQDWRHANLDEGSHIQYDRYKRYDNQTLRSRGVLSERDYREIATLFASYHLQ</sequence>
<organism evidence="1 2">
    <name type="scientific">Salimicrobium humidisoli</name>
    <dbReference type="NCBI Taxonomy" id="2029857"/>
    <lineage>
        <taxon>Bacteria</taxon>
        <taxon>Bacillati</taxon>
        <taxon>Bacillota</taxon>
        <taxon>Bacilli</taxon>
        <taxon>Bacillales</taxon>
        <taxon>Bacillaceae</taxon>
        <taxon>Salimicrobium</taxon>
    </lineage>
</organism>
<comment type="caution">
    <text evidence="1">The sequence shown here is derived from an EMBL/GenBank/DDBJ whole genome shotgun (WGS) entry which is preliminary data.</text>
</comment>
<accession>A0ABX4HN89</accession>
<keyword evidence="2" id="KW-1185">Reference proteome</keyword>
<name>A0ABX4HN89_9BACI</name>
<proteinExistence type="predicted"/>